<evidence type="ECO:0000259" key="7">
    <source>
        <dbReference type="Pfam" id="PF17827"/>
    </source>
</evidence>
<dbReference type="Gene3D" id="1.10.8.10">
    <property type="entry name" value="DNA helicase RuvA subunit, C-terminal domain"/>
    <property type="match status" value="1"/>
</dbReference>
<dbReference type="InterPro" id="IPR029063">
    <property type="entry name" value="SAM-dependent_MTases_sf"/>
</dbReference>
<keyword evidence="3 5" id="KW-0949">S-adenosyl-L-methionine</keyword>
<sequence>MSGERLDVLAAQARRQLRDAGLETPDLDARLLIEWTTGTTRLDLISAPDRLIEAERVEMLRAALERRAKGEPVHRIIGVREFYGLPFRLSAATLEPRPDTEALIELVIPPLEMLVAEHGAVELLDMGTGTGAIVISLLHRFETLHGIGLDVSEGALATARINAAINDVGQRFAALRSDWFANVSGRFHMIVSNPPYIPHEDIAGLSREVREHDPLAALDGGQDGLDFYRALAEQAVEYLYDGGMVAVEIGAGQFQDVKALFEQAGFELANDARDLGGHRRAMLLRKNHKRNFDTQRREKHLEFAAKPFSFRPPYTARMVLPAFRGPWRKCSMTI</sequence>
<comment type="catalytic activity">
    <reaction evidence="4 5">
        <text>L-glutaminyl-[peptide chain release factor] + S-adenosyl-L-methionine = N(5)-methyl-L-glutaminyl-[peptide chain release factor] + S-adenosyl-L-homocysteine + H(+)</text>
        <dbReference type="Rhea" id="RHEA:42896"/>
        <dbReference type="Rhea" id="RHEA-COMP:10271"/>
        <dbReference type="Rhea" id="RHEA-COMP:10272"/>
        <dbReference type="ChEBI" id="CHEBI:15378"/>
        <dbReference type="ChEBI" id="CHEBI:30011"/>
        <dbReference type="ChEBI" id="CHEBI:57856"/>
        <dbReference type="ChEBI" id="CHEBI:59789"/>
        <dbReference type="ChEBI" id="CHEBI:61891"/>
        <dbReference type="EC" id="2.1.1.297"/>
    </reaction>
</comment>
<evidence type="ECO:0000256" key="4">
    <source>
        <dbReference type="ARBA" id="ARBA00048391"/>
    </source>
</evidence>
<name>A0ABX1DKX8_9HYPH</name>
<proteinExistence type="inferred from homology"/>
<evidence type="ECO:0000256" key="5">
    <source>
        <dbReference type="HAMAP-Rule" id="MF_02126"/>
    </source>
</evidence>
<dbReference type="PROSITE" id="PS00092">
    <property type="entry name" value="N6_MTASE"/>
    <property type="match status" value="1"/>
</dbReference>
<dbReference type="CDD" id="cd02440">
    <property type="entry name" value="AdoMet_MTases"/>
    <property type="match status" value="1"/>
</dbReference>
<feature type="binding site" evidence="5">
    <location>
        <begin position="193"/>
        <end position="196"/>
    </location>
    <ligand>
        <name>substrate</name>
    </ligand>
</feature>
<feature type="binding site" evidence="5">
    <location>
        <position position="179"/>
    </location>
    <ligand>
        <name>S-adenosyl-L-methionine</name>
        <dbReference type="ChEBI" id="CHEBI:59789"/>
    </ligand>
</feature>
<feature type="binding site" evidence="5">
    <location>
        <begin position="127"/>
        <end position="131"/>
    </location>
    <ligand>
        <name>S-adenosyl-L-methionine</name>
        <dbReference type="ChEBI" id="CHEBI:59789"/>
    </ligand>
</feature>
<reference evidence="8 9" key="1">
    <citation type="submission" date="2020-03" db="EMBL/GenBank/DDBJ databases">
        <title>Whole genome sequencing of clinical and environmental type strains of Ochrobactrum.</title>
        <authorList>
            <person name="Dharne M."/>
        </authorList>
    </citation>
    <scope>NUCLEOTIDE SEQUENCE [LARGE SCALE GENOMIC DNA]</scope>
    <source>
        <strain evidence="8 9">CIP 109452</strain>
    </source>
</reference>
<dbReference type="NCBIfam" id="TIGR03534">
    <property type="entry name" value="RF_mod_PrmC"/>
    <property type="match status" value="1"/>
</dbReference>
<keyword evidence="2 5" id="KW-0808">Transferase</keyword>
<accession>A0ABX1DKX8</accession>
<dbReference type="Gene3D" id="3.40.50.150">
    <property type="entry name" value="Vaccinia Virus protein VP39"/>
    <property type="match status" value="1"/>
</dbReference>
<dbReference type="EMBL" id="JAAVLN010000001">
    <property type="protein sequence ID" value="NKC03636.1"/>
    <property type="molecule type" value="Genomic_DNA"/>
</dbReference>
<feature type="binding site" evidence="5">
    <location>
        <position position="193"/>
    </location>
    <ligand>
        <name>S-adenosyl-L-methionine</name>
        <dbReference type="ChEBI" id="CHEBI:59789"/>
    </ligand>
</feature>
<comment type="caution">
    <text evidence="8">The sequence shown here is derived from an EMBL/GenBank/DDBJ whole genome shotgun (WGS) entry which is preliminary data.</text>
</comment>
<dbReference type="InterPro" id="IPR007848">
    <property type="entry name" value="Small_mtfrase_dom"/>
</dbReference>
<dbReference type="InterPro" id="IPR004556">
    <property type="entry name" value="HemK-like"/>
</dbReference>
<evidence type="ECO:0000313" key="9">
    <source>
        <dbReference type="Proteomes" id="UP000704467"/>
    </source>
</evidence>
<evidence type="ECO:0000259" key="6">
    <source>
        <dbReference type="Pfam" id="PF05175"/>
    </source>
</evidence>
<dbReference type="EC" id="2.1.1.297" evidence="5"/>
<dbReference type="InterPro" id="IPR019874">
    <property type="entry name" value="RF_methyltr_PrmC"/>
</dbReference>
<dbReference type="NCBIfam" id="TIGR00536">
    <property type="entry name" value="hemK_fam"/>
    <property type="match status" value="1"/>
</dbReference>
<comment type="function">
    <text evidence="5">Methylates the class 1 translation termination release factors RF1/PrfA and RF2/PrfB on the glutamine residue of the universally conserved GGQ motif.</text>
</comment>
<dbReference type="GO" id="GO:0102559">
    <property type="term" value="F:peptide chain release factor N(5)-glutamine methyltransferase activity"/>
    <property type="evidence" value="ECO:0007669"/>
    <property type="project" value="UniProtKB-EC"/>
</dbReference>
<evidence type="ECO:0000256" key="2">
    <source>
        <dbReference type="ARBA" id="ARBA00022679"/>
    </source>
</evidence>
<feature type="domain" description="Methyltransferase small" evidence="6">
    <location>
        <begin position="120"/>
        <end position="198"/>
    </location>
</feature>
<dbReference type="GO" id="GO:0032259">
    <property type="term" value="P:methylation"/>
    <property type="evidence" value="ECO:0007669"/>
    <property type="project" value="UniProtKB-KW"/>
</dbReference>
<dbReference type="Pfam" id="PF05175">
    <property type="entry name" value="MTS"/>
    <property type="match status" value="1"/>
</dbReference>
<dbReference type="PANTHER" id="PTHR18895:SF74">
    <property type="entry name" value="MTRF1L RELEASE FACTOR GLUTAMINE METHYLTRANSFERASE"/>
    <property type="match status" value="1"/>
</dbReference>
<protein>
    <recommendedName>
        <fullName evidence="5">Release factor glutamine methyltransferase</fullName>
        <shortName evidence="5">RF MTase</shortName>
        <ecNumber evidence="5">2.1.1.297</ecNumber>
    </recommendedName>
    <alternativeName>
        <fullName evidence="5">N5-glutamine methyltransferase PrmC</fullName>
    </alternativeName>
    <alternativeName>
        <fullName evidence="5">Protein-(glutamine-N5) MTase PrmC</fullName>
    </alternativeName>
    <alternativeName>
        <fullName evidence="5">Protein-glutamine N-methyltransferase PrmC</fullName>
    </alternativeName>
</protein>
<organism evidence="8 9">
    <name type="scientific">Brucella haematophila</name>
    <dbReference type="NCBI Taxonomy" id="419474"/>
    <lineage>
        <taxon>Bacteria</taxon>
        <taxon>Pseudomonadati</taxon>
        <taxon>Pseudomonadota</taxon>
        <taxon>Alphaproteobacteria</taxon>
        <taxon>Hyphomicrobiales</taxon>
        <taxon>Brucellaceae</taxon>
        <taxon>Brucella/Ochrobactrum group</taxon>
        <taxon>Brucella</taxon>
    </lineage>
</organism>
<dbReference type="InterPro" id="IPR040758">
    <property type="entry name" value="PrmC_N"/>
</dbReference>
<dbReference type="HAMAP" id="MF_02126">
    <property type="entry name" value="RF_methyltr_PrmC"/>
    <property type="match status" value="1"/>
</dbReference>
<gene>
    <name evidence="5 8" type="primary">prmC</name>
    <name evidence="8" type="ORF">HED55_10925</name>
</gene>
<dbReference type="Proteomes" id="UP000704467">
    <property type="component" value="Unassembled WGS sequence"/>
</dbReference>
<keyword evidence="1 5" id="KW-0489">Methyltransferase</keyword>
<comment type="similarity">
    <text evidence="5">Belongs to the protein N5-glutamine methyltransferase family. PrmC subfamily.</text>
</comment>
<feature type="binding site" evidence="5">
    <location>
        <position position="150"/>
    </location>
    <ligand>
        <name>S-adenosyl-L-methionine</name>
        <dbReference type="ChEBI" id="CHEBI:59789"/>
    </ligand>
</feature>
<evidence type="ECO:0000313" key="8">
    <source>
        <dbReference type="EMBL" id="NKC03636.1"/>
    </source>
</evidence>
<feature type="domain" description="Release factor glutamine methyltransferase N-terminal" evidence="7">
    <location>
        <begin position="11"/>
        <end position="78"/>
    </location>
</feature>
<keyword evidence="9" id="KW-1185">Reference proteome</keyword>
<evidence type="ECO:0000256" key="3">
    <source>
        <dbReference type="ARBA" id="ARBA00022691"/>
    </source>
</evidence>
<dbReference type="InterPro" id="IPR050320">
    <property type="entry name" value="N5-glutamine_MTase"/>
</dbReference>
<dbReference type="Pfam" id="PF17827">
    <property type="entry name" value="PrmC_N"/>
    <property type="match status" value="1"/>
</dbReference>
<dbReference type="PANTHER" id="PTHR18895">
    <property type="entry name" value="HEMK METHYLTRANSFERASE"/>
    <property type="match status" value="1"/>
</dbReference>
<evidence type="ECO:0000256" key="1">
    <source>
        <dbReference type="ARBA" id="ARBA00022603"/>
    </source>
</evidence>
<dbReference type="SUPFAM" id="SSF53335">
    <property type="entry name" value="S-adenosyl-L-methionine-dependent methyltransferases"/>
    <property type="match status" value="1"/>
</dbReference>
<dbReference type="InterPro" id="IPR002052">
    <property type="entry name" value="DNA_methylase_N6_adenine_CS"/>
</dbReference>